<gene>
    <name evidence="1" type="ORF">FHS56_002038</name>
</gene>
<proteinExistence type="predicted"/>
<dbReference type="AlphaFoldDB" id="A0A846MSI3"/>
<evidence type="ECO:0008006" key="3">
    <source>
        <dbReference type="Google" id="ProtNLM"/>
    </source>
</evidence>
<evidence type="ECO:0000313" key="1">
    <source>
        <dbReference type="EMBL" id="NIK74513.1"/>
    </source>
</evidence>
<dbReference type="RefSeq" id="WP_166920353.1">
    <property type="nucleotide sequence ID" value="NZ_JAASRN010000003.1"/>
</dbReference>
<name>A0A846MSI3_9BACT</name>
<accession>A0A846MSI3</accession>
<organism evidence="1 2">
    <name type="scientific">Thermonema lapsum</name>
    <dbReference type="NCBI Taxonomy" id="28195"/>
    <lineage>
        <taxon>Bacteria</taxon>
        <taxon>Pseudomonadati</taxon>
        <taxon>Bacteroidota</taxon>
        <taxon>Cytophagia</taxon>
        <taxon>Cytophagales</taxon>
        <taxon>Thermonemataceae</taxon>
        <taxon>Thermonema</taxon>
    </lineage>
</organism>
<keyword evidence="2" id="KW-1185">Reference proteome</keyword>
<comment type="caution">
    <text evidence="1">The sequence shown here is derived from an EMBL/GenBank/DDBJ whole genome shotgun (WGS) entry which is preliminary data.</text>
</comment>
<dbReference type="EMBL" id="JAASRN010000003">
    <property type="protein sequence ID" value="NIK74513.1"/>
    <property type="molecule type" value="Genomic_DNA"/>
</dbReference>
<evidence type="ECO:0000313" key="2">
    <source>
        <dbReference type="Proteomes" id="UP000537126"/>
    </source>
</evidence>
<sequence>MKKFLFTVWTAFSVPFRQLTSQDIKALAVCMLLSTVFWLSVTLSKTYSTSYTLHIRLLSQVHPVQVEIKGSGWSLLRLSFRPLLDTLAFTLPSDVDVLPARRLLPIIKQHFPDDLEITIISPENIILYEPSRLTTKKIRLLPPTEQINELLCDSCYIASAPTVEPSHLIVEGKSEKIKLLPDTLVLPLYALSINEDFDISYRSRQLISQKDIQLQPDAVRLHFRVGYFQQITLQLPVELKDFPEKGHWQIHPSKVKVQLSGKAEDLEALKTSPRAIQAWVSFEESSSRDSLRVQVTTSLNGIQIKAITPSQVKLLQP</sequence>
<dbReference type="Gene3D" id="2.170.120.30">
    <property type="match status" value="1"/>
</dbReference>
<protein>
    <recommendedName>
        <fullName evidence="3">YbbR-like domain-containing protein</fullName>
    </recommendedName>
</protein>
<reference evidence="1 2" key="1">
    <citation type="submission" date="2020-03" db="EMBL/GenBank/DDBJ databases">
        <title>Genomic Encyclopedia of Type Strains, Phase IV (KMG-IV): sequencing the most valuable type-strain genomes for metagenomic binning, comparative biology and taxonomic classification.</title>
        <authorList>
            <person name="Goeker M."/>
        </authorList>
    </citation>
    <scope>NUCLEOTIDE SEQUENCE [LARGE SCALE GENOMIC DNA]</scope>
    <source>
        <strain evidence="1 2">DSM 5718</strain>
    </source>
</reference>
<dbReference type="Proteomes" id="UP000537126">
    <property type="component" value="Unassembled WGS sequence"/>
</dbReference>